<organism evidence="3 4">
    <name type="scientific">Angomonas deanei</name>
    <dbReference type="NCBI Taxonomy" id="59799"/>
    <lineage>
        <taxon>Eukaryota</taxon>
        <taxon>Discoba</taxon>
        <taxon>Euglenozoa</taxon>
        <taxon>Kinetoplastea</taxon>
        <taxon>Metakinetoplastina</taxon>
        <taxon>Trypanosomatida</taxon>
        <taxon>Trypanosomatidae</taxon>
        <taxon>Strigomonadinae</taxon>
        <taxon>Angomonas</taxon>
    </lineage>
</organism>
<dbReference type="InterPro" id="IPR023214">
    <property type="entry name" value="HAD_sf"/>
</dbReference>
<accession>S9X474</accession>
<dbReference type="InterPro" id="IPR050365">
    <property type="entry name" value="TIM50"/>
</dbReference>
<keyword evidence="1" id="KW-0813">Transport</keyword>
<evidence type="ECO:0000256" key="1">
    <source>
        <dbReference type="RuleBase" id="RU365079"/>
    </source>
</evidence>
<dbReference type="PROSITE" id="PS50969">
    <property type="entry name" value="FCP1"/>
    <property type="match status" value="1"/>
</dbReference>
<dbReference type="EMBL" id="LR877165">
    <property type="protein sequence ID" value="CAD2221519.1"/>
    <property type="molecule type" value="Genomic_DNA"/>
</dbReference>
<name>S9X474_9TRYP</name>
<comment type="similarity">
    <text evidence="1">Belongs to the TIM50 family.</text>
</comment>
<dbReference type="OrthoDB" id="277011at2759"/>
<evidence type="ECO:0000313" key="3">
    <source>
        <dbReference type="EMBL" id="CAD2221519.1"/>
    </source>
</evidence>
<comment type="function">
    <text evidence="1">Essential component of the TIM23 complex, a complex that mediates the translocation of transit peptide-containing proteins across the mitochondrial inner membrane.</text>
</comment>
<dbReference type="AlphaFoldDB" id="S9X474"/>
<dbReference type="InterPro" id="IPR004274">
    <property type="entry name" value="FCP1_dom"/>
</dbReference>
<dbReference type="SUPFAM" id="SSF56784">
    <property type="entry name" value="HAD-like"/>
    <property type="match status" value="1"/>
</dbReference>
<comment type="subunit">
    <text evidence="1">Component of the TIM23 complex.</text>
</comment>
<dbReference type="PANTHER" id="PTHR12210">
    <property type="entry name" value="DULLARD PROTEIN PHOSPHATASE"/>
    <property type="match status" value="1"/>
</dbReference>
<gene>
    <name evidence="3" type="ORF">ADEAN_000905100</name>
</gene>
<feature type="domain" description="FCP1 homology" evidence="2">
    <location>
        <begin position="74"/>
        <end position="227"/>
    </location>
</feature>
<evidence type="ECO:0000259" key="2">
    <source>
        <dbReference type="PROSITE" id="PS50969"/>
    </source>
</evidence>
<proteinExistence type="inferred from homology"/>
<dbReference type="Pfam" id="PF03031">
    <property type="entry name" value="NIF"/>
    <property type="match status" value="1"/>
</dbReference>
<dbReference type="Proteomes" id="UP000515908">
    <property type="component" value="Chromosome 21"/>
</dbReference>
<keyword evidence="1" id="KW-0472">Membrane</keyword>
<reference evidence="3 4" key="1">
    <citation type="submission" date="2020-08" db="EMBL/GenBank/DDBJ databases">
        <authorList>
            <person name="Newling K."/>
            <person name="Davey J."/>
            <person name="Forrester S."/>
        </authorList>
    </citation>
    <scope>NUCLEOTIDE SEQUENCE [LARGE SCALE GENOMIC DNA]</scope>
    <source>
        <strain evidence="4">Crithidia deanei Carvalho (ATCC PRA-265)</strain>
    </source>
</reference>
<dbReference type="SMART" id="SM00577">
    <property type="entry name" value="CPDc"/>
    <property type="match status" value="1"/>
</dbReference>
<keyword evidence="1" id="KW-0811">Translocation</keyword>
<dbReference type="GO" id="GO:0005744">
    <property type="term" value="C:TIM23 mitochondrial import inner membrane translocase complex"/>
    <property type="evidence" value="ECO:0007669"/>
    <property type="project" value="UniProtKB-UniRule"/>
</dbReference>
<sequence>MYANKENAWKDYTDDRYYGARRFKIYWQRMMQDRGIRYYLFGMLVILLAAGSKLYQMQITQQEEMGLLGPPKKKYRSRLTVVLDVDETLVSYGDKAFRLKAGLVARPYLAELLDYLSSIDAEVVLWSACTTRYMTQVLSVIDPDGVRISQFIVKDSSWFSSDNYYEKNILWLKRPLENTLIVENRALSVRGCNANAILVDDFIRGEYVDTGRDQPAGDHALRTLKEIIMDLEKSGQSVPEYLADVKHRHKDIKEIPCHLAIRQLPEEIARGVFYFIGEKYKPSKYTGPVMK</sequence>
<feature type="transmembrane region" description="Helical" evidence="1">
    <location>
        <begin position="38"/>
        <end position="55"/>
    </location>
</feature>
<comment type="subcellular location">
    <subcellularLocation>
        <location evidence="1">Mitochondrion inner membrane</location>
        <topology evidence="1">Single-pass membrane protein</topology>
    </subcellularLocation>
</comment>
<keyword evidence="4" id="KW-1185">Reference proteome</keyword>
<keyword evidence="1" id="KW-0653">Protein transport</keyword>
<dbReference type="VEuPathDB" id="TriTrypDB:ADEAN_000905100"/>
<dbReference type="InterPro" id="IPR036412">
    <property type="entry name" value="HAD-like_sf"/>
</dbReference>
<dbReference type="GO" id="GO:0015031">
    <property type="term" value="P:protein transport"/>
    <property type="evidence" value="ECO:0007669"/>
    <property type="project" value="UniProtKB-KW"/>
</dbReference>
<keyword evidence="1" id="KW-0809">Transit peptide</keyword>
<keyword evidence="1" id="KW-0812">Transmembrane</keyword>
<keyword evidence="1" id="KW-0496">Mitochondrion</keyword>
<keyword evidence="1" id="KW-1133">Transmembrane helix</keyword>
<protein>
    <recommendedName>
        <fullName evidence="1">Mitochondrial import inner membrane translocase subunit TIM50</fullName>
    </recommendedName>
</protein>
<evidence type="ECO:0000313" key="4">
    <source>
        <dbReference type="Proteomes" id="UP000515908"/>
    </source>
</evidence>
<dbReference type="Gene3D" id="3.40.50.1000">
    <property type="entry name" value="HAD superfamily/HAD-like"/>
    <property type="match status" value="1"/>
</dbReference>